<dbReference type="CDD" id="cd02809">
    <property type="entry name" value="alpha_hydroxyacid_oxid_FMN"/>
    <property type="match status" value="1"/>
</dbReference>
<dbReference type="FunFam" id="3.20.20.70:FF:000029">
    <property type="entry name" value="L-lactate dehydrogenase"/>
    <property type="match status" value="1"/>
</dbReference>
<feature type="binding site" evidence="7">
    <location>
        <position position="248"/>
    </location>
    <ligand>
        <name>FMN</name>
        <dbReference type="ChEBI" id="CHEBI:58210"/>
    </ligand>
</feature>
<reference evidence="9" key="1">
    <citation type="submission" date="2022-06" db="EMBL/GenBank/DDBJ databases">
        <title>Genomic Encyclopedia of Archaeal and Bacterial Type Strains, Phase II (KMG-II): from individual species to whole genera.</title>
        <authorList>
            <person name="Goeker M."/>
        </authorList>
    </citation>
    <scope>NUCLEOTIDE SEQUENCE</scope>
    <source>
        <strain evidence="9">DSM 43935</strain>
    </source>
</reference>
<comment type="similarity">
    <text evidence="5">Belongs to the FMN-dependent alpha-hydroxy acid dehydrogenase family.</text>
</comment>
<dbReference type="AlphaFoldDB" id="A0AAE3G8C2"/>
<comment type="caution">
    <text evidence="9">The sequence shown here is derived from an EMBL/GenBank/DDBJ whole genome shotgun (WGS) entry which is preliminary data.</text>
</comment>
<evidence type="ECO:0000256" key="2">
    <source>
        <dbReference type="ARBA" id="ARBA00022630"/>
    </source>
</evidence>
<keyword evidence="10" id="KW-1185">Reference proteome</keyword>
<name>A0AAE3G8C2_9PSEU</name>
<dbReference type="Proteomes" id="UP001206128">
    <property type="component" value="Unassembled WGS sequence"/>
</dbReference>
<feature type="binding site" evidence="7">
    <location>
        <position position="253"/>
    </location>
    <ligand>
        <name>glyoxylate</name>
        <dbReference type="ChEBI" id="CHEBI:36655"/>
    </ligand>
</feature>
<dbReference type="Pfam" id="PF01070">
    <property type="entry name" value="FMN_dh"/>
    <property type="match status" value="1"/>
</dbReference>
<dbReference type="GO" id="GO:0016614">
    <property type="term" value="F:oxidoreductase activity, acting on CH-OH group of donors"/>
    <property type="evidence" value="ECO:0007669"/>
    <property type="project" value="UniProtKB-ARBA"/>
</dbReference>
<feature type="domain" description="FMN hydroxy acid dehydrogenase" evidence="8">
    <location>
        <begin position="1"/>
        <end position="355"/>
    </location>
</feature>
<keyword evidence="3 7" id="KW-0288">FMN</keyword>
<evidence type="ECO:0000313" key="10">
    <source>
        <dbReference type="Proteomes" id="UP001206128"/>
    </source>
</evidence>
<evidence type="ECO:0000313" key="9">
    <source>
        <dbReference type="EMBL" id="MCP2163532.1"/>
    </source>
</evidence>
<dbReference type="PANTHER" id="PTHR10578:SF107">
    <property type="entry name" value="2-HYDROXYACID OXIDASE 1"/>
    <property type="match status" value="1"/>
</dbReference>
<evidence type="ECO:0000256" key="3">
    <source>
        <dbReference type="ARBA" id="ARBA00022643"/>
    </source>
</evidence>
<feature type="binding site" evidence="7">
    <location>
        <begin position="304"/>
        <end position="305"/>
    </location>
    <ligand>
        <name>FMN</name>
        <dbReference type="ChEBI" id="CHEBI:58210"/>
    </ligand>
</feature>
<sequence length="357" mass="37888">MAPLTLAEFEAVARERLDPVHYDFFAGGAGDETTLRANRAGFARLALLPRVLRGNGTRTTATTLFGRDTELPVVISPTAFHRLAHPDGELATARAAAGAGVVLVVSMAATTPVEQIAAAARAAAPERAPTLWFQLYVQPDLEFTEHLVRRAESAGCTALVVTVDSPVFGRRERDHRNGFHDLPAGLCCENLREPGGAVRRIEMSAELSWAHIDWLRQRTALPIVLKGVLHPEDALLAVEHGVDGLLVSNHGGRQLDTAPATVELLPEIAAAVAGRLPLLVDGGVRRGTDVVKALALGASAVGVGRPVLWGLAAAGERGVREVLALLREEVDHTLALCGAASPRELGPDLVRRQEGVC</sequence>
<evidence type="ECO:0000256" key="1">
    <source>
        <dbReference type="ARBA" id="ARBA00001917"/>
    </source>
</evidence>
<dbReference type="SUPFAM" id="SSF51395">
    <property type="entry name" value="FMN-linked oxidoreductases"/>
    <property type="match status" value="1"/>
</dbReference>
<dbReference type="EMBL" id="JAMTCK010000001">
    <property type="protein sequence ID" value="MCP2163532.1"/>
    <property type="molecule type" value="Genomic_DNA"/>
</dbReference>
<keyword evidence="4" id="KW-0560">Oxidoreductase</keyword>
<accession>A0AAE3G8C2</accession>
<evidence type="ECO:0000259" key="8">
    <source>
        <dbReference type="PROSITE" id="PS51349"/>
    </source>
</evidence>
<feature type="binding site" evidence="7">
    <location>
        <position position="136"/>
    </location>
    <ligand>
        <name>glyoxylate</name>
        <dbReference type="ChEBI" id="CHEBI:36655"/>
    </ligand>
</feature>
<dbReference type="InterPro" id="IPR013785">
    <property type="entry name" value="Aldolase_TIM"/>
</dbReference>
<dbReference type="GO" id="GO:0010181">
    <property type="term" value="F:FMN binding"/>
    <property type="evidence" value="ECO:0007669"/>
    <property type="project" value="InterPro"/>
</dbReference>
<dbReference type="PIRSF" id="PIRSF000138">
    <property type="entry name" value="Al-hdrx_acd_dh"/>
    <property type="match status" value="1"/>
</dbReference>
<keyword evidence="2 7" id="KW-0285">Flavoprotein</keyword>
<dbReference type="PROSITE" id="PS00557">
    <property type="entry name" value="FMN_HYDROXY_ACID_DH_1"/>
    <property type="match status" value="1"/>
</dbReference>
<feature type="binding site" evidence="7">
    <location>
        <position position="250"/>
    </location>
    <ligand>
        <name>glyoxylate</name>
        <dbReference type="ChEBI" id="CHEBI:36655"/>
    </ligand>
</feature>
<dbReference type="InterPro" id="IPR037396">
    <property type="entry name" value="FMN_HAD"/>
</dbReference>
<dbReference type="RefSeq" id="WP_253766252.1">
    <property type="nucleotide sequence ID" value="NZ_JAMTCK010000001.1"/>
</dbReference>
<dbReference type="Gene3D" id="3.20.20.70">
    <property type="entry name" value="Aldolase class I"/>
    <property type="match status" value="1"/>
</dbReference>
<dbReference type="InterPro" id="IPR000262">
    <property type="entry name" value="FMN-dep_DH"/>
</dbReference>
<gene>
    <name evidence="9" type="ORF">LX83_000372</name>
</gene>
<dbReference type="PANTHER" id="PTHR10578">
    <property type="entry name" value="S -2-HYDROXY-ACID OXIDASE-RELATED"/>
    <property type="match status" value="1"/>
</dbReference>
<evidence type="ECO:0000256" key="6">
    <source>
        <dbReference type="PIRSR" id="PIRSR000138-1"/>
    </source>
</evidence>
<feature type="active site" description="Proton acceptor" evidence="6">
    <location>
        <position position="250"/>
    </location>
</feature>
<evidence type="ECO:0000256" key="4">
    <source>
        <dbReference type="ARBA" id="ARBA00023002"/>
    </source>
</evidence>
<dbReference type="InterPro" id="IPR008259">
    <property type="entry name" value="FMN_hydac_DH_AS"/>
</dbReference>
<evidence type="ECO:0000256" key="7">
    <source>
        <dbReference type="PIRSR" id="PIRSR000138-2"/>
    </source>
</evidence>
<protein>
    <submittedName>
        <fullName evidence="9">4-hydroxymandelate oxidase</fullName>
    </submittedName>
</protein>
<evidence type="ECO:0000256" key="5">
    <source>
        <dbReference type="ARBA" id="ARBA00024042"/>
    </source>
</evidence>
<feature type="binding site" evidence="7">
    <location>
        <position position="171"/>
    </location>
    <ligand>
        <name>glyoxylate</name>
        <dbReference type="ChEBI" id="CHEBI:36655"/>
    </ligand>
</feature>
<organism evidence="9 10">
    <name type="scientific">Goodfellowiella coeruleoviolacea</name>
    <dbReference type="NCBI Taxonomy" id="334858"/>
    <lineage>
        <taxon>Bacteria</taxon>
        <taxon>Bacillati</taxon>
        <taxon>Actinomycetota</taxon>
        <taxon>Actinomycetes</taxon>
        <taxon>Pseudonocardiales</taxon>
        <taxon>Pseudonocardiaceae</taxon>
        <taxon>Goodfellowiella</taxon>
    </lineage>
</organism>
<dbReference type="PROSITE" id="PS51349">
    <property type="entry name" value="FMN_HYDROXY_ACID_DH_2"/>
    <property type="match status" value="1"/>
</dbReference>
<feature type="binding site" evidence="7">
    <location>
        <position position="226"/>
    </location>
    <ligand>
        <name>FMN</name>
        <dbReference type="ChEBI" id="CHEBI:58210"/>
    </ligand>
</feature>
<feature type="binding site" evidence="7">
    <location>
        <position position="162"/>
    </location>
    <ligand>
        <name>FMN</name>
        <dbReference type="ChEBI" id="CHEBI:58210"/>
    </ligand>
</feature>
<comment type="cofactor">
    <cofactor evidence="1">
        <name>FMN</name>
        <dbReference type="ChEBI" id="CHEBI:58210"/>
    </cofactor>
</comment>
<feature type="binding site" evidence="7">
    <location>
        <begin position="281"/>
        <end position="285"/>
    </location>
    <ligand>
        <name>FMN</name>
        <dbReference type="ChEBI" id="CHEBI:58210"/>
    </ligand>
</feature>
<feature type="binding site" evidence="7">
    <location>
        <position position="106"/>
    </location>
    <ligand>
        <name>FMN</name>
        <dbReference type="ChEBI" id="CHEBI:58210"/>
    </ligand>
</feature>
<dbReference type="InterPro" id="IPR012133">
    <property type="entry name" value="Alpha-hydoxy_acid_DH_FMN"/>
</dbReference>
<proteinExistence type="inferred from homology"/>
<feature type="binding site" evidence="7">
    <location>
        <position position="134"/>
    </location>
    <ligand>
        <name>FMN</name>
        <dbReference type="ChEBI" id="CHEBI:58210"/>
    </ligand>
</feature>
<feature type="binding site" evidence="7">
    <location>
        <begin position="77"/>
        <end position="79"/>
    </location>
    <ligand>
        <name>FMN</name>
        <dbReference type="ChEBI" id="CHEBI:58210"/>
    </ligand>
</feature>